<keyword evidence="2" id="KW-1185">Reference proteome</keyword>
<evidence type="ECO:0000313" key="2">
    <source>
        <dbReference type="Proteomes" id="UP001234297"/>
    </source>
</evidence>
<accession>A0ACC2KCB5</accession>
<name>A0ACC2KCB5_PERAE</name>
<dbReference type="EMBL" id="CM056812">
    <property type="protein sequence ID" value="KAJ8618651.1"/>
    <property type="molecule type" value="Genomic_DNA"/>
</dbReference>
<protein>
    <submittedName>
        <fullName evidence="1">Uncharacterized protein</fullName>
    </submittedName>
</protein>
<organism evidence="1 2">
    <name type="scientific">Persea americana</name>
    <name type="common">Avocado</name>
    <dbReference type="NCBI Taxonomy" id="3435"/>
    <lineage>
        <taxon>Eukaryota</taxon>
        <taxon>Viridiplantae</taxon>
        <taxon>Streptophyta</taxon>
        <taxon>Embryophyta</taxon>
        <taxon>Tracheophyta</taxon>
        <taxon>Spermatophyta</taxon>
        <taxon>Magnoliopsida</taxon>
        <taxon>Magnoliidae</taxon>
        <taxon>Laurales</taxon>
        <taxon>Lauraceae</taxon>
        <taxon>Persea</taxon>
    </lineage>
</organism>
<dbReference type="Proteomes" id="UP001234297">
    <property type="component" value="Chromosome 4"/>
</dbReference>
<reference evidence="1 2" key="1">
    <citation type="journal article" date="2022" name="Hortic Res">
        <title>A haplotype resolved chromosomal level avocado genome allows analysis of novel avocado genes.</title>
        <authorList>
            <person name="Nath O."/>
            <person name="Fletcher S.J."/>
            <person name="Hayward A."/>
            <person name="Shaw L.M."/>
            <person name="Masouleh A.K."/>
            <person name="Furtado A."/>
            <person name="Henry R.J."/>
            <person name="Mitter N."/>
        </authorList>
    </citation>
    <scope>NUCLEOTIDE SEQUENCE [LARGE SCALE GENOMIC DNA]</scope>
    <source>
        <strain evidence="2">cv. Hass</strain>
    </source>
</reference>
<evidence type="ECO:0000313" key="1">
    <source>
        <dbReference type="EMBL" id="KAJ8618651.1"/>
    </source>
</evidence>
<proteinExistence type="predicted"/>
<comment type="caution">
    <text evidence="1">The sequence shown here is derived from an EMBL/GenBank/DDBJ whole genome shotgun (WGS) entry which is preliminary data.</text>
</comment>
<sequence>MEAKDKNLKLEGSSTDSVKQDMGSEGNGLSQSQSSKSVPGDVTSSIKECITAQPLGAEQGVNLLPDGSYYYPGFDGTYPEWDNQKSYTLSGDGLEVPYSGIQSDNGSVVYYMPGYNPYTSGTLTGVDSQSVGQHAYFPSEYFQPSSSYGSEIAPSYYCDSTTNAGVFHSSDAIPVDPKPSISSPISLKSRESNNIKTEKTVDDKVSTRLSDSKSHVSTSSSRYSNSSRCGQPLKPPSKVPQKGSNFQSSGLLKGQHPAGKIPSFPNQGHGGLFPQYRFSNSGSNGQAWVGNDRFKMREKFNRNEVFEASSEMSRGPRARRVKDPLSLSTDKVQLSSMIRRDQYNLKDFKTKYEQAMFFVIKSYSEADVHKSIKYNVWSSTPKGNEKLDAAFHDAERKSNEKGMACPIFLFFSEDRWNGFFPVKWHIIKDISHREFQHIIVEDNDHKAVTHSRDTQEIKLSQGLQMLNIFKSSLAKTSILDDFSFYEDQAKSKGSRHPLPPLGINSNTKSPVTKNLEAIGRNVKESTRAKNLETIERNVKESTRAKNLEAIGRNVEESTRAKKNYSVVKPSLVTLTRNLSLYPHPTKEGEPSKDSTADRH</sequence>
<gene>
    <name evidence="1" type="ORF">MRB53_014837</name>
</gene>